<sequence length="415" mass="44661">MRKLTVAASLISALMLSGYASAGQETSQTGLNGVTIDLSGSFYNPNESQHLQETTPVIIFDGLTKKGGQQIVDGYIKAFDKNVMQETIVDKMASIDADYDSAAKAKILSTMAKIKTDFPELLEFYAGIGAATGYSLEQVYLVAWASDGLFAKSVQQTATAALQSLKEQADSTKGCTVIGWNNGVIGQNQDMPIAFGGYGAIWKSNTVIVHAAEPFFTSIAMGRKLATVANTVDLFHQGALENGVPVSGLSMAMVAKFDNATKAKDTLDNIEVNAAYATSFADITGQVLTVENQTGKNIVIDGSVKGYVTHTNHPLGQEQALVDHYANGDAQLFDYALKTTLWRNDAAESHAKYSPTRDIAALKEAFKQKPLMKAPYEGNAFVTTNSIIHDLNTGCSYGTTWLPTMQDYTQVCFDK</sequence>
<dbReference type="Proteomes" id="UP001170624">
    <property type="component" value="Unassembled WGS sequence"/>
</dbReference>
<evidence type="ECO:0000313" key="2">
    <source>
        <dbReference type="EMBL" id="MDO6541566.1"/>
    </source>
</evidence>
<feature type="signal peptide" evidence="1">
    <location>
        <begin position="1"/>
        <end position="22"/>
    </location>
</feature>
<accession>A0AAW7XZ22</accession>
<evidence type="ECO:0000256" key="1">
    <source>
        <dbReference type="SAM" id="SignalP"/>
    </source>
</evidence>
<dbReference type="RefSeq" id="WP_303498327.1">
    <property type="nucleotide sequence ID" value="NZ_JAUOPU010000002.1"/>
</dbReference>
<organism evidence="2 3">
    <name type="scientific">Photobacterium sanguinicancri</name>
    <dbReference type="NCBI Taxonomy" id="875932"/>
    <lineage>
        <taxon>Bacteria</taxon>
        <taxon>Pseudomonadati</taxon>
        <taxon>Pseudomonadota</taxon>
        <taxon>Gammaproteobacteria</taxon>
        <taxon>Vibrionales</taxon>
        <taxon>Vibrionaceae</taxon>
        <taxon>Photobacterium</taxon>
    </lineage>
</organism>
<comment type="caution">
    <text evidence="2">The sequence shown here is derived from an EMBL/GenBank/DDBJ whole genome shotgun (WGS) entry which is preliminary data.</text>
</comment>
<dbReference type="AlphaFoldDB" id="A0AAW7XZ22"/>
<dbReference type="EMBL" id="JAUOPU010000002">
    <property type="protein sequence ID" value="MDO6541566.1"/>
    <property type="molecule type" value="Genomic_DNA"/>
</dbReference>
<keyword evidence="1" id="KW-0732">Signal</keyword>
<feature type="chain" id="PRO_5043667289" evidence="1">
    <location>
        <begin position="23"/>
        <end position="415"/>
    </location>
</feature>
<gene>
    <name evidence="2" type="ORF">Q4568_03425</name>
</gene>
<evidence type="ECO:0000313" key="3">
    <source>
        <dbReference type="Proteomes" id="UP001170624"/>
    </source>
</evidence>
<reference evidence="2" key="1">
    <citation type="submission" date="2023-07" db="EMBL/GenBank/DDBJ databases">
        <title>Genome content predicts the carbon catabolic preferences of heterotrophic bacteria.</title>
        <authorList>
            <person name="Gralka M."/>
        </authorList>
    </citation>
    <scope>NUCLEOTIDE SEQUENCE</scope>
    <source>
        <strain evidence="2">G2M05</strain>
    </source>
</reference>
<dbReference type="Gene3D" id="3.60.60.10">
    <property type="entry name" value="Penicillin V Acylase, Chain A"/>
    <property type="match status" value="1"/>
</dbReference>
<name>A0AAW7XZ22_9GAMM</name>
<protein>
    <submittedName>
        <fullName evidence="2">Uncharacterized protein</fullName>
    </submittedName>
</protein>
<proteinExistence type="predicted"/>